<accession>A0AAD6Y6E7</accession>
<dbReference type="Pfam" id="PF12937">
    <property type="entry name" value="F-box-like"/>
    <property type="match status" value="1"/>
</dbReference>
<dbReference type="EMBL" id="JARJCW010000108">
    <property type="protein sequence ID" value="KAJ7193459.1"/>
    <property type="molecule type" value="Genomic_DNA"/>
</dbReference>
<dbReference type="InterPro" id="IPR036047">
    <property type="entry name" value="F-box-like_dom_sf"/>
</dbReference>
<keyword evidence="3" id="KW-1185">Reference proteome</keyword>
<gene>
    <name evidence="2" type="ORF">GGX14DRAFT_577247</name>
</gene>
<name>A0AAD6Y6E7_9AGAR</name>
<comment type="caution">
    <text evidence="2">The sequence shown here is derived from an EMBL/GenBank/DDBJ whole genome shotgun (WGS) entry which is preliminary data.</text>
</comment>
<proteinExistence type="predicted"/>
<organism evidence="2 3">
    <name type="scientific">Mycena pura</name>
    <dbReference type="NCBI Taxonomy" id="153505"/>
    <lineage>
        <taxon>Eukaryota</taxon>
        <taxon>Fungi</taxon>
        <taxon>Dikarya</taxon>
        <taxon>Basidiomycota</taxon>
        <taxon>Agaricomycotina</taxon>
        <taxon>Agaricomycetes</taxon>
        <taxon>Agaricomycetidae</taxon>
        <taxon>Agaricales</taxon>
        <taxon>Marasmiineae</taxon>
        <taxon>Mycenaceae</taxon>
        <taxon>Mycena</taxon>
    </lineage>
</organism>
<feature type="domain" description="F-box" evidence="1">
    <location>
        <begin position="15"/>
        <end position="63"/>
    </location>
</feature>
<dbReference type="Proteomes" id="UP001219525">
    <property type="component" value="Unassembled WGS sequence"/>
</dbReference>
<dbReference type="SUPFAM" id="SSF81383">
    <property type="entry name" value="F-box domain"/>
    <property type="match status" value="1"/>
</dbReference>
<evidence type="ECO:0000313" key="3">
    <source>
        <dbReference type="Proteomes" id="UP001219525"/>
    </source>
</evidence>
<protein>
    <recommendedName>
        <fullName evidence="1">F-box domain-containing protein</fullName>
    </recommendedName>
</protein>
<dbReference type="Gene3D" id="1.20.1280.50">
    <property type="match status" value="1"/>
</dbReference>
<dbReference type="AlphaFoldDB" id="A0AAD6Y6E7"/>
<dbReference type="InterPro" id="IPR001810">
    <property type="entry name" value="F-box_dom"/>
</dbReference>
<sequence length="439" mass="50282">MDQITTSHKGLQIFPVELLAQIFRAAKIRDGTNSYADIIALSRVCRRWRAAALAYAEFWARIRVRSGDSDAQRIDLLKDVLRRSRGSELHLTLDFGDISSARDNTDIYECAPLRRLVHLVRPHLARTWHLTVYAQWRMWQLIASAFRMERYEALQSLNAEVVDPPHSKFSGSQLRSPEFPIPTRVAPTPPIVLVIPAHHPTLNQLRLAGVTIGRAPLEKPLFLRVCANGRQVPEFVERDGQINRWFLDAPTVLSIEDLQIPAMRAYTPQAVSERPRGSVLHLNLRGLRAARDVQDGASIEHPCASFFDALYTPRARSLVLDRWAPASRAWADFLAWISEDGEVRFSAVADVCIVGMPFYERIVFDIAWFLDAFPALRRLQLQDCEEWERVLDALELDSRLCRRVTRIYLDETAYVPRNDPLPFTRLDARAIRGLCEMWP</sequence>
<evidence type="ECO:0000313" key="2">
    <source>
        <dbReference type="EMBL" id="KAJ7193459.1"/>
    </source>
</evidence>
<reference evidence="2" key="1">
    <citation type="submission" date="2023-03" db="EMBL/GenBank/DDBJ databases">
        <title>Massive genome expansion in bonnet fungi (Mycena s.s.) driven by repeated elements and novel gene families across ecological guilds.</title>
        <authorList>
            <consortium name="Lawrence Berkeley National Laboratory"/>
            <person name="Harder C.B."/>
            <person name="Miyauchi S."/>
            <person name="Viragh M."/>
            <person name="Kuo A."/>
            <person name="Thoen E."/>
            <person name="Andreopoulos B."/>
            <person name="Lu D."/>
            <person name="Skrede I."/>
            <person name="Drula E."/>
            <person name="Henrissat B."/>
            <person name="Morin E."/>
            <person name="Kohler A."/>
            <person name="Barry K."/>
            <person name="LaButti K."/>
            <person name="Morin E."/>
            <person name="Salamov A."/>
            <person name="Lipzen A."/>
            <person name="Mereny Z."/>
            <person name="Hegedus B."/>
            <person name="Baldrian P."/>
            <person name="Stursova M."/>
            <person name="Weitz H."/>
            <person name="Taylor A."/>
            <person name="Grigoriev I.V."/>
            <person name="Nagy L.G."/>
            <person name="Martin F."/>
            <person name="Kauserud H."/>
        </authorList>
    </citation>
    <scope>NUCLEOTIDE SEQUENCE</scope>
    <source>
        <strain evidence="2">9144</strain>
    </source>
</reference>
<evidence type="ECO:0000259" key="1">
    <source>
        <dbReference type="Pfam" id="PF12937"/>
    </source>
</evidence>